<keyword evidence="2" id="KW-0805">Transcription regulation</keyword>
<keyword evidence="7" id="KW-1185">Reference proteome</keyword>
<dbReference type="Gene3D" id="1.10.10.10">
    <property type="entry name" value="Winged helix-like DNA-binding domain superfamily/Winged helix DNA-binding domain"/>
    <property type="match status" value="1"/>
</dbReference>
<dbReference type="Pfam" id="PF01022">
    <property type="entry name" value="HTH_5"/>
    <property type="match status" value="1"/>
</dbReference>
<dbReference type="SMART" id="SM00418">
    <property type="entry name" value="HTH_ARSR"/>
    <property type="match status" value="1"/>
</dbReference>
<reference evidence="6 7" key="1">
    <citation type="submission" date="2024-04" db="EMBL/GenBank/DDBJ databases">
        <title>Draft genome sequence of Thalassolituus maritimus NBRC 116585.</title>
        <authorList>
            <person name="Miyakawa T."/>
            <person name="Kusuya Y."/>
            <person name="Miura T."/>
        </authorList>
    </citation>
    <scope>NUCLEOTIDE SEQUENCE [LARGE SCALE GENOMIC DNA]</scope>
    <source>
        <strain evidence="6 7">5NW40-0001</strain>
    </source>
</reference>
<dbReference type="CDD" id="cd00090">
    <property type="entry name" value="HTH_ARSR"/>
    <property type="match status" value="1"/>
</dbReference>
<sequence>MVIVLTVVMVLMLEPVELMKLLADDTRLTSLIAMTSGPRCVCDLMALLDQSQPKVSRHLAILREGGVVDTERRGQWVYYSLAPDLPAWVHDVLNTLIPVVKARFPDLLSDKTQLDCC</sequence>
<dbReference type="InterPro" id="IPR001845">
    <property type="entry name" value="HTH_ArsR_DNA-bd_dom"/>
</dbReference>
<dbReference type="NCBIfam" id="NF033788">
    <property type="entry name" value="HTH_metalloreg"/>
    <property type="match status" value="1"/>
</dbReference>
<protein>
    <recommendedName>
        <fullName evidence="5">HTH arsR-type domain-containing protein</fullName>
    </recommendedName>
</protein>
<dbReference type="InterPro" id="IPR011991">
    <property type="entry name" value="ArsR-like_HTH"/>
</dbReference>
<dbReference type="InterPro" id="IPR018334">
    <property type="entry name" value="ArsR_HTH"/>
</dbReference>
<evidence type="ECO:0000313" key="7">
    <source>
        <dbReference type="Proteomes" id="UP001481413"/>
    </source>
</evidence>
<dbReference type="NCBIfam" id="NF007528">
    <property type="entry name" value="PRK10141.1"/>
    <property type="match status" value="1"/>
</dbReference>
<evidence type="ECO:0000256" key="2">
    <source>
        <dbReference type="ARBA" id="ARBA00023015"/>
    </source>
</evidence>
<dbReference type="PANTHER" id="PTHR33154">
    <property type="entry name" value="TRANSCRIPTIONAL REGULATOR, ARSR FAMILY"/>
    <property type="match status" value="1"/>
</dbReference>
<proteinExistence type="predicted"/>
<accession>A0ABP9ZZV3</accession>
<evidence type="ECO:0000259" key="5">
    <source>
        <dbReference type="PROSITE" id="PS50987"/>
    </source>
</evidence>
<dbReference type="Proteomes" id="UP001481413">
    <property type="component" value="Unassembled WGS sequence"/>
</dbReference>
<evidence type="ECO:0000256" key="1">
    <source>
        <dbReference type="ARBA" id="ARBA00022849"/>
    </source>
</evidence>
<comment type="caution">
    <text evidence="6">The sequence shown here is derived from an EMBL/GenBank/DDBJ whole genome shotgun (WGS) entry which is preliminary data.</text>
</comment>
<evidence type="ECO:0000313" key="6">
    <source>
        <dbReference type="EMBL" id="GAA6145597.1"/>
    </source>
</evidence>
<keyword evidence="3" id="KW-0238">DNA-binding</keyword>
<name>A0ABP9ZZV3_9GAMM</name>
<dbReference type="PANTHER" id="PTHR33154:SF18">
    <property type="entry name" value="ARSENICAL RESISTANCE OPERON REPRESSOR"/>
    <property type="match status" value="1"/>
</dbReference>
<organism evidence="6 7">
    <name type="scientific">Thalassolituus maritimus</name>
    <dbReference type="NCBI Taxonomy" id="484498"/>
    <lineage>
        <taxon>Bacteria</taxon>
        <taxon>Pseudomonadati</taxon>
        <taxon>Pseudomonadota</taxon>
        <taxon>Gammaproteobacteria</taxon>
        <taxon>Oceanospirillales</taxon>
        <taxon>Oceanospirillaceae</taxon>
        <taxon>Thalassolituus</taxon>
    </lineage>
</organism>
<dbReference type="InterPro" id="IPR036390">
    <property type="entry name" value="WH_DNA-bd_sf"/>
</dbReference>
<gene>
    <name evidence="6" type="ORF">NBRC116585_17150</name>
</gene>
<evidence type="ECO:0000256" key="3">
    <source>
        <dbReference type="ARBA" id="ARBA00023125"/>
    </source>
</evidence>
<keyword evidence="1" id="KW-0059">Arsenical resistance</keyword>
<dbReference type="PROSITE" id="PS50987">
    <property type="entry name" value="HTH_ARSR_2"/>
    <property type="match status" value="1"/>
</dbReference>
<dbReference type="InterPro" id="IPR051081">
    <property type="entry name" value="HTH_MetalResp_TranReg"/>
</dbReference>
<dbReference type="InterPro" id="IPR036388">
    <property type="entry name" value="WH-like_DNA-bd_sf"/>
</dbReference>
<feature type="domain" description="HTH arsR-type" evidence="5">
    <location>
        <begin position="7"/>
        <end position="104"/>
    </location>
</feature>
<dbReference type="PRINTS" id="PR00778">
    <property type="entry name" value="HTHARSR"/>
</dbReference>
<dbReference type="EMBL" id="BAABWH010000004">
    <property type="protein sequence ID" value="GAA6145597.1"/>
    <property type="molecule type" value="Genomic_DNA"/>
</dbReference>
<evidence type="ECO:0000256" key="4">
    <source>
        <dbReference type="ARBA" id="ARBA00023163"/>
    </source>
</evidence>
<dbReference type="SUPFAM" id="SSF46785">
    <property type="entry name" value="Winged helix' DNA-binding domain"/>
    <property type="match status" value="1"/>
</dbReference>
<keyword evidence="4" id="KW-0804">Transcription</keyword>
<dbReference type="PROSITE" id="PS00846">
    <property type="entry name" value="HTH_ARSR_1"/>
    <property type="match status" value="1"/>
</dbReference>